<accession>A0A9D5KC87</accession>
<keyword evidence="1" id="KW-0472">Membrane</keyword>
<feature type="transmembrane region" description="Helical" evidence="1">
    <location>
        <begin position="62"/>
        <end position="84"/>
    </location>
</feature>
<evidence type="ECO:0000313" key="3">
    <source>
        <dbReference type="Proteomes" id="UP000630660"/>
    </source>
</evidence>
<keyword evidence="1" id="KW-0812">Transmembrane</keyword>
<feature type="transmembrane region" description="Helical" evidence="1">
    <location>
        <begin position="29"/>
        <end position="56"/>
    </location>
</feature>
<evidence type="ECO:0000256" key="1">
    <source>
        <dbReference type="SAM" id="Phobius"/>
    </source>
</evidence>
<reference evidence="2" key="1">
    <citation type="submission" date="2019-11" db="EMBL/GenBank/DDBJ databases">
        <title>Microbial mats filling the niche in hypersaline microbial mats.</title>
        <authorList>
            <person name="Wong H.L."/>
            <person name="Macleod F.I."/>
            <person name="White R.A. III"/>
            <person name="Burns B.P."/>
        </authorList>
    </citation>
    <scope>NUCLEOTIDE SEQUENCE</scope>
    <source>
        <strain evidence="2">Bin_327</strain>
    </source>
</reference>
<keyword evidence="1" id="KW-1133">Transmembrane helix</keyword>
<gene>
    <name evidence="2" type="ORF">GF359_07580</name>
</gene>
<dbReference type="AlphaFoldDB" id="A0A9D5KC87"/>
<organism evidence="2 3">
    <name type="scientific">candidate division WOR-3 bacterium</name>
    <dbReference type="NCBI Taxonomy" id="2052148"/>
    <lineage>
        <taxon>Bacteria</taxon>
        <taxon>Bacteria division WOR-3</taxon>
    </lineage>
</organism>
<dbReference type="EMBL" id="WJKJ01000251">
    <property type="protein sequence ID" value="MBD3365061.1"/>
    <property type="molecule type" value="Genomic_DNA"/>
</dbReference>
<proteinExistence type="predicted"/>
<name>A0A9D5KC87_UNCW3</name>
<protein>
    <recommendedName>
        <fullName evidence="4">DUF5362 domain-containing protein</fullName>
    </recommendedName>
</protein>
<evidence type="ECO:0000313" key="2">
    <source>
        <dbReference type="EMBL" id="MBD3365061.1"/>
    </source>
</evidence>
<comment type="caution">
    <text evidence="2">The sequence shown here is derived from an EMBL/GenBank/DDBJ whole genome shotgun (WGS) entry which is preliminary data.</text>
</comment>
<sequence length="149" mass="16191">MTPTQIKLDELDKAVLEEIRPHAQKVKTWMSFTGITSIILLSIAALIILIVGIIALVSGTPAAAAVFIYLISIGFGFVLAVYMIQMGRGAIPFLETGDLAAFDQYDAGCRLFFKRWGILFFIQLGVGLLGAIIALIVGFSSMPSLYNLY</sequence>
<feature type="transmembrane region" description="Helical" evidence="1">
    <location>
        <begin position="118"/>
        <end position="139"/>
    </location>
</feature>
<dbReference type="Proteomes" id="UP000630660">
    <property type="component" value="Unassembled WGS sequence"/>
</dbReference>
<evidence type="ECO:0008006" key="4">
    <source>
        <dbReference type="Google" id="ProtNLM"/>
    </source>
</evidence>